<dbReference type="Gene3D" id="3.30.420.10">
    <property type="entry name" value="Ribonuclease H-like superfamily/Ribonuclease H"/>
    <property type="match status" value="1"/>
</dbReference>
<feature type="compositionally biased region" description="Polar residues" evidence="4">
    <location>
        <begin position="1369"/>
        <end position="1384"/>
    </location>
</feature>
<feature type="region of interest" description="Disordered" evidence="4">
    <location>
        <begin position="856"/>
        <end position="1100"/>
    </location>
</feature>
<feature type="compositionally biased region" description="Basic residues" evidence="4">
    <location>
        <begin position="943"/>
        <end position="958"/>
    </location>
</feature>
<feature type="region of interest" description="Disordered" evidence="4">
    <location>
        <begin position="113"/>
        <end position="133"/>
    </location>
</feature>
<evidence type="ECO:0000256" key="1">
    <source>
        <dbReference type="ARBA" id="ARBA00022722"/>
    </source>
</evidence>
<dbReference type="InterPro" id="IPR012337">
    <property type="entry name" value="RNaseH-like_sf"/>
</dbReference>
<dbReference type="STRING" id="50376.A0A517LA42"/>
<dbReference type="GO" id="GO:0005634">
    <property type="term" value="C:nucleus"/>
    <property type="evidence" value="ECO:0007669"/>
    <property type="project" value="TreeGrafter"/>
</dbReference>
<feature type="compositionally biased region" description="Basic and acidic residues" evidence="4">
    <location>
        <begin position="980"/>
        <end position="992"/>
    </location>
</feature>
<evidence type="ECO:0000313" key="7">
    <source>
        <dbReference type="Proteomes" id="UP000316270"/>
    </source>
</evidence>
<keyword evidence="2" id="KW-0378">Hydrolase</keyword>
<feature type="compositionally biased region" description="Low complexity" evidence="4">
    <location>
        <begin position="1063"/>
        <end position="1084"/>
    </location>
</feature>
<dbReference type="PANTHER" id="PTHR13620">
    <property type="entry name" value="3-5 EXONUCLEASE"/>
    <property type="match status" value="1"/>
</dbReference>
<keyword evidence="7" id="KW-1185">Reference proteome</keyword>
<feature type="compositionally biased region" description="Low complexity" evidence="4">
    <location>
        <begin position="884"/>
        <end position="896"/>
    </location>
</feature>
<protein>
    <recommendedName>
        <fullName evidence="5">3'-5' exonuclease domain-containing protein</fullName>
    </recommendedName>
</protein>
<dbReference type="CDD" id="cd06141">
    <property type="entry name" value="WRN_exo"/>
    <property type="match status" value="1"/>
</dbReference>
<evidence type="ECO:0000256" key="3">
    <source>
        <dbReference type="SAM" id="Coils"/>
    </source>
</evidence>
<gene>
    <name evidence="6" type="ORF">FKW77_000012</name>
</gene>
<evidence type="ECO:0000313" key="6">
    <source>
        <dbReference type="EMBL" id="QDS72499.1"/>
    </source>
</evidence>
<evidence type="ECO:0000259" key="5">
    <source>
        <dbReference type="SMART" id="SM00474"/>
    </source>
</evidence>
<dbReference type="EMBL" id="CP042192">
    <property type="protein sequence ID" value="QDS72499.1"/>
    <property type="molecule type" value="Genomic_DNA"/>
</dbReference>
<dbReference type="SMART" id="SM00474">
    <property type="entry name" value="35EXOc"/>
    <property type="match status" value="1"/>
</dbReference>
<dbReference type="InterPro" id="IPR036397">
    <property type="entry name" value="RNaseH_sf"/>
</dbReference>
<sequence length="1623" mass="185527">MASPSPPRTSPPKIYLWNPCQPIRFAPHGRDTGDRTWHAAIPAVFADNIGTANGNARSFSTTVSRHASGAGRAVGRRPRPSLAFNSRVALASKGESANDIAANKTQHQLRQAKLKKDEEAARKARQEEDRVRRKALEEEARAKQKALEEADRLRREAAEERRLLEERRAREAMQRAREADANRIQKCLLSLQQELDGIAESPKETKWPAVARKVLELPPTEGRCNQDCRVQQYKSDSRLENLHQLFEREENDVHEYQCNARAIRDQIHERELAELRQFQSQLPNLEEELVMIEQRSVDRAKFLQQWPTERSAELEQLFKKKERDHDFLELEAKKLTVDIADQWRKKLQRRQSRQKAKGRMKSWRSENIPTFFRQREVLDKVARLVRVVNESRRRNIAWQLVLDMLTHHRKLEAMRIEKAWKREEARRRDQARHIPDEVARNNQTWTRLKNLEREIEKRQHLRPTVDSLPGYIDYKANIKKHTDVLYEVKNELREFQIVRYRELESRENECVHHENGHRIAHVLRYEKLRIRWIYTTFDQAVELVSKWAHQARQKARIRMLSESSETAIRLLTRIRRGDHALLLPHYSASQAWSNVRAILESDTRWSPPPYHSIDPRQFRSLNDFRIAGLKYKRANFGTLLHDMENLAQLVTAQSRGWVQATIDQNVSERLEITQRASGSQANQLFYKRLRPCVRLHDQVVEDVNNILDAIADLHNEIGSFLASVERNDSRYMEGHASLSQWLIKNSAERRRVWCMLLSMLVHQSLSFWCGEVNEAINDLARHTYKKLHSPDHADFLAEAAPGLQSWFKNIIVEEREKAGKTHMPQLKRPIRTAQEIAQDYLRLMRNLLLIERNADHQGPLGHGAEKPGSDPGSEEVTQLDEAPGSKSFSCSFFGGKKAPEANGEDSQTSHLPAASTTMPQEKLARRVRRRTRPKTPPFPVDRRRSHLERPKRRPRPFKRYQALSDRPIQEVSSVAAVDTLKSEKTEIREDMRATSFPTHNSLKPSGIRHAPFPSLFSRDELSSEVPNEQVDSSSDHPSSETSDPELDSISAPGEDLSESESISEAGTTSDTESSSDTESASLSDADSDESREDETYTPLDFQIPADMMRKAMLASPGTPASFWSHKLYRGPADQKVTVHYCRSKDTSETVAKLFRGKSVLGFDIEWKPQANAASGLKSNVSLIQIACENRVGLFHIALHKGETPEEILPPTLREIILSRDVLKTGVAILSDFSRVAKYLDIQAQGIIELSHWHRLVTYSEHSPKLVNKKLVGLATQVQIHFQLPLSKGDVRTSDWSKQLNHEQCTYAAADAYASYRLYEILEEKRIAMRPRPPRPHFAELKMPIKLADRLVEESPRPEDLPDVVDEGETSSGGPKNPTLHSSHCSQAMDEDITDEELLLIESATGRQDVEDLTQENSDVVKYPDLPPFDDCIESSIAQLVGRVRLPNPTAPASSTAVEVQVPHKAMTPKATSPTRATEYPELLAAARAWADSQSQQDGLSCTQPHHRKGRKRSTWLTCYYLWHHEGLQLEDVAKTIRTPPLKEGTVATYIAEAVGYGGCETEDLERLRTVLNVVPMQAWGRFRFLRRRVEEGLKGDCDAEGKTKGKGKLVVGKKDANGDHWIV</sequence>
<feature type="compositionally biased region" description="Polar residues" evidence="4">
    <location>
        <begin position="904"/>
        <end position="919"/>
    </location>
</feature>
<proteinExistence type="predicted"/>
<dbReference type="GO" id="GO:0003676">
    <property type="term" value="F:nucleic acid binding"/>
    <property type="evidence" value="ECO:0007669"/>
    <property type="project" value="InterPro"/>
</dbReference>
<dbReference type="GO" id="GO:0005737">
    <property type="term" value="C:cytoplasm"/>
    <property type="evidence" value="ECO:0007669"/>
    <property type="project" value="TreeGrafter"/>
</dbReference>
<dbReference type="InterPro" id="IPR051132">
    <property type="entry name" value="3-5_Exonuclease_domain"/>
</dbReference>
<dbReference type="GO" id="GO:0006139">
    <property type="term" value="P:nucleobase-containing compound metabolic process"/>
    <property type="evidence" value="ECO:0007669"/>
    <property type="project" value="InterPro"/>
</dbReference>
<keyword evidence="1" id="KW-0540">Nuclease</keyword>
<evidence type="ECO:0000256" key="4">
    <source>
        <dbReference type="SAM" id="MobiDB-lite"/>
    </source>
</evidence>
<dbReference type="Proteomes" id="UP000316270">
    <property type="component" value="Chromosome 8"/>
</dbReference>
<dbReference type="SUPFAM" id="SSF53098">
    <property type="entry name" value="Ribonuclease H-like"/>
    <property type="match status" value="1"/>
</dbReference>
<feature type="compositionally biased region" description="Basic and acidic residues" evidence="4">
    <location>
        <begin position="114"/>
        <end position="133"/>
    </location>
</feature>
<name>A0A517LA42_9PEZI</name>
<feature type="domain" description="3'-5' exonuclease" evidence="5">
    <location>
        <begin position="1138"/>
        <end position="1326"/>
    </location>
</feature>
<dbReference type="PANTHER" id="PTHR13620:SF104">
    <property type="entry name" value="EXONUCLEASE 3'-5' DOMAIN-CONTAINING PROTEIN 2"/>
    <property type="match status" value="1"/>
</dbReference>
<keyword evidence="3" id="KW-0175">Coiled coil</keyword>
<accession>A0A517LA42</accession>
<dbReference type="OrthoDB" id="1920326at2759"/>
<reference evidence="6 7" key="1">
    <citation type="submission" date="2019-07" db="EMBL/GenBank/DDBJ databases">
        <title>Finished genome of Venturia effusa.</title>
        <authorList>
            <person name="Young C.A."/>
            <person name="Cox M.P."/>
            <person name="Ganley A.R.D."/>
            <person name="David W.J."/>
        </authorList>
    </citation>
    <scope>NUCLEOTIDE SEQUENCE [LARGE SCALE GENOMIC DNA]</scope>
    <source>
        <strain evidence="7">albino</strain>
    </source>
</reference>
<dbReference type="Pfam" id="PF01612">
    <property type="entry name" value="DNA_pol_A_exo1"/>
    <property type="match status" value="1"/>
</dbReference>
<evidence type="ECO:0000256" key="2">
    <source>
        <dbReference type="ARBA" id="ARBA00022801"/>
    </source>
</evidence>
<dbReference type="GO" id="GO:0008408">
    <property type="term" value="F:3'-5' exonuclease activity"/>
    <property type="evidence" value="ECO:0007669"/>
    <property type="project" value="InterPro"/>
</dbReference>
<feature type="coiled-coil region" evidence="3">
    <location>
        <begin position="239"/>
        <end position="331"/>
    </location>
</feature>
<dbReference type="InterPro" id="IPR002562">
    <property type="entry name" value="3'-5'_exonuclease_dom"/>
</dbReference>
<organism evidence="6 7">
    <name type="scientific">Venturia effusa</name>
    <dbReference type="NCBI Taxonomy" id="50376"/>
    <lineage>
        <taxon>Eukaryota</taxon>
        <taxon>Fungi</taxon>
        <taxon>Dikarya</taxon>
        <taxon>Ascomycota</taxon>
        <taxon>Pezizomycotina</taxon>
        <taxon>Dothideomycetes</taxon>
        <taxon>Pleosporomycetidae</taxon>
        <taxon>Venturiales</taxon>
        <taxon>Venturiaceae</taxon>
        <taxon>Venturia</taxon>
    </lineage>
</organism>
<feature type="region of interest" description="Disordered" evidence="4">
    <location>
        <begin position="1352"/>
        <end position="1384"/>
    </location>
</feature>